<dbReference type="AlphaFoldDB" id="A0A6M0CR47"/>
<organism evidence="1 2">
    <name type="scientific">Spongiivirga citrea</name>
    <dbReference type="NCBI Taxonomy" id="1481457"/>
    <lineage>
        <taxon>Bacteria</taxon>
        <taxon>Pseudomonadati</taxon>
        <taxon>Bacteroidota</taxon>
        <taxon>Flavobacteriia</taxon>
        <taxon>Flavobacteriales</taxon>
        <taxon>Flavobacteriaceae</taxon>
        <taxon>Spongiivirga</taxon>
    </lineage>
</organism>
<dbReference type="EMBL" id="JAABOQ010000005">
    <property type="protein sequence ID" value="NER18339.1"/>
    <property type="molecule type" value="Genomic_DNA"/>
</dbReference>
<accession>A0A6M0CR47</accession>
<comment type="caution">
    <text evidence="1">The sequence shown here is derived from an EMBL/GenBank/DDBJ whole genome shotgun (WGS) entry which is preliminary data.</text>
</comment>
<reference evidence="1 2" key="1">
    <citation type="submission" date="2020-01" db="EMBL/GenBank/DDBJ databases">
        <title>Spongiivirga citrea KCTC 32990T.</title>
        <authorList>
            <person name="Wang G."/>
        </authorList>
    </citation>
    <scope>NUCLEOTIDE SEQUENCE [LARGE SCALE GENOMIC DNA]</scope>
    <source>
        <strain evidence="1 2">KCTC 32990</strain>
    </source>
</reference>
<evidence type="ECO:0000313" key="2">
    <source>
        <dbReference type="Proteomes" id="UP000474296"/>
    </source>
</evidence>
<evidence type="ECO:0000313" key="1">
    <source>
        <dbReference type="EMBL" id="NER18339.1"/>
    </source>
</evidence>
<name>A0A6M0CR47_9FLAO</name>
<proteinExistence type="predicted"/>
<dbReference type="RefSeq" id="WP_164033012.1">
    <property type="nucleotide sequence ID" value="NZ_JAABOQ010000005.1"/>
</dbReference>
<sequence length="344" mass="39774">MKRLLFVFIVPILYLGCSDIDESFGDGTNSTELNYLRLSTVEEAGKKIDEILALKEKYNQIATVEFFSKEKLNDQINFRSLQVIDTAEAVKASVTEFHKELLTSVYELRSALGFTSIQSIADEINSLELIDPKKASSLTNMYQEYLTKSSFGVHTIFEEPMAELISSKGELEIDGKLVDVNEYTTDSPNYEEAFNQFTSRNSNPTYPRSVIRIIGYRYNFFLVSYDAGRARNRSNWWWRYDYFSRFITWARVGNRFYPYPVTRYDLISSISNYTEFRKVGQSTWIRAHVPSGGGGRYSFVGRHRRSSASFRVYEGRISSGNFNFNIRGWSFTFRVPTNGINQIF</sequence>
<protein>
    <submittedName>
        <fullName evidence="1">Uncharacterized protein</fullName>
    </submittedName>
</protein>
<dbReference type="Proteomes" id="UP000474296">
    <property type="component" value="Unassembled WGS sequence"/>
</dbReference>
<keyword evidence="2" id="KW-1185">Reference proteome</keyword>
<gene>
    <name evidence="1" type="ORF">GWK10_14045</name>
</gene>